<dbReference type="GO" id="GO:0003676">
    <property type="term" value="F:nucleic acid binding"/>
    <property type="evidence" value="ECO:0007669"/>
    <property type="project" value="InterPro"/>
</dbReference>
<reference evidence="1 2" key="1">
    <citation type="journal article" date="2019" name="Sci. Rep.">
        <title>Orb-weaving spider Araneus ventricosus genome elucidates the spidroin gene catalogue.</title>
        <authorList>
            <person name="Kono N."/>
            <person name="Nakamura H."/>
            <person name="Ohtoshi R."/>
            <person name="Moran D.A.P."/>
            <person name="Shinohara A."/>
            <person name="Yoshida Y."/>
            <person name="Fujiwara M."/>
            <person name="Mori M."/>
            <person name="Tomita M."/>
            <person name="Arakawa K."/>
        </authorList>
    </citation>
    <scope>NUCLEOTIDE SEQUENCE [LARGE SCALE GENOMIC DNA]</scope>
</reference>
<dbReference type="Gene3D" id="3.30.420.10">
    <property type="entry name" value="Ribonuclease H-like superfamily/Ribonuclease H"/>
    <property type="match status" value="1"/>
</dbReference>
<dbReference type="EMBL" id="BGPR01003821">
    <property type="protein sequence ID" value="GBM92799.1"/>
    <property type="molecule type" value="Genomic_DNA"/>
</dbReference>
<dbReference type="OrthoDB" id="9971063at2759"/>
<dbReference type="PANTHER" id="PTHR47326">
    <property type="entry name" value="TRANSPOSABLE ELEMENT TC3 TRANSPOSASE-LIKE PROTEIN"/>
    <property type="match status" value="1"/>
</dbReference>
<evidence type="ECO:0000313" key="2">
    <source>
        <dbReference type="Proteomes" id="UP000499080"/>
    </source>
</evidence>
<keyword evidence="2" id="KW-1185">Reference proteome</keyword>
<name>A0A4Y2JTJ5_ARAVE</name>
<comment type="caution">
    <text evidence="1">The sequence shown here is derived from an EMBL/GenBank/DDBJ whole genome shotgun (WGS) entry which is preliminary data.</text>
</comment>
<dbReference type="PANTHER" id="PTHR47326:SF1">
    <property type="entry name" value="HTH PSQ-TYPE DOMAIN-CONTAINING PROTEIN"/>
    <property type="match status" value="1"/>
</dbReference>
<gene>
    <name evidence="1" type="ORF">AVEN_182693_1</name>
</gene>
<accession>A0A4Y2JTJ5</accession>
<sequence>MLRYFLQPKLYEHGNLAVWFQQYGATAQTVRISMDLLKEMFPKRLISLRGDISWPAPSPDLSPCAYFLWGYLKSKVYKNKPRTTEELTAAIRQEIVAMTRRLMKNFWVRLQKCIDSKGRHLDDIIFKTKGEVNVENKLVNIVLSKCERKFEILPIIGLLFLFEIGELFLLHPAIYSKTYTNILANWSVGAGIQ</sequence>
<evidence type="ECO:0000313" key="1">
    <source>
        <dbReference type="EMBL" id="GBM92799.1"/>
    </source>
</evidence>
<dbReference type="InterPro" id="IPR036397">
    <property type="entry name" value="RNaseH_sf"/>
</dbReference>
<organism evidence="1 2">
    <name type="scientific">Araneus ventricosus</name>
    <name type="common">Orbweaver spider</name>
    <name type="synonym">Epeira ventricosa</name>
    <dbReference type="NCBI Taxonomy" id="182803"/>
    <lineage>
        <taxon>Eukaryota</taxon>
        <taxon>Metazoa</taxon>
        <taxon>Ecdysozoa</taxon>
        <taxon>Arthropoda</taxon>
        <taxon>Chelicerata</taxon>
        <taxon>Arachnida</taxon>
        <taxon>Araneae</taxon>
        <taxon>Araneomorphae</taxon>
        <taxon>Entelegynae</taxon>
        <taxon>Araneoidea</taxon>
        <taxon>Araneidae</taxon>
        <taxon>Araneus</taxon>
    </lineage>
</organism>
<protein>
    <submittedName>
        <fullName evidence="1">Uncharacterized protein</fullName>
    </submittedName>
</protein>
<dbReference type="AlphaFoldDB" id="A0A4Y2JTJ5"/>
<dbReference type="Proteomes" id="UP000499080">
    <property type="component" value="Unassembled WGS sequence"/>
</dbReference>
<proteinExistence type="predicted"/>